<keyword evidence="3" id="KW-1185">Reference proteome</keyword>
<dbReference type="InterPro" id="IPR036047">
    <property type="entry name" value="F-box-like_dom_sf"/>
</dbReference>
<dbReference type="InterPro" id="IPR001810">
    <property type="entry name" value="F-box_dom"/>
</dbReference>
<proteinExistence type="predicted"/>
<dbReference type="PANTHER" id="PTHR31293:SF23">
    <property type="entry name" value="F-BOX DOMAIN-CONTAINING PROTEIN"/>
    <property type="match status" value="1"/>
</dbReference>
<dbReference type="Gene3D" id="1.20.1280.50">
    <property type="match status" value="1"/>
</dbReference>
<dbReference type="PROSITE" id="PS50181">
    <property type="entry name" value="FBOX"/>
    <property type="match status" value="1"/>
</dbReference>
<protein>
    <recommendedName>
        <fullName evidence="1">F-box domain-containing protein</fullName>
    </recommendedName>
</protein>
<dbReference type="SUPFAM" id="SSF81383">
    <property type="entry name" value="F-box domain"/>
    <property type="match status" value="1"/>
</dbReference>
<evidence type="ECO:0000259" key="1">
    <source>
        <dbReference type="PROSITE" id="PS50181"/>
    </source>
</evidence>
<gene>
    <name evidence="2" type="ORF">Bca52824_028327</name>
</gene>
<dbReference type="InterPro" id="IPR006566">
    <property type="entry name" value="FBD"/>
</dbReference>
<reference evidence="2 3" key="1">
    <citation type="submission" date="2020-02" db="EMBL/GenBank/DDBJ databases">
        <authorList>
            <person name="Ma Q."/>
            <person name="Huang Y."/>
            <person name="Song X."/>
            <person name="Pei D."/>
        </authorList>
    </citation>
    <scope>NUCLEOTIDE SEQUENCE [LARGE SCALE GENOMIC DNA]</scope>
    <source>
        <strain evidence="2">Sxm20200214</strain>
        <tissue evidence="2">Leaf</tissue>
    </source>
</reference>
<dbReference type="InterPro" id="IPR055294">
    <property type="entry name" value="FBL60-like"/>
</dbReference>
<dbReference type="Proteomes" id="UP000886595">
    <property type="component" value="Unassembled WGS sequence"/>
</dbReference>
<dbReference type="SUPFAM" id="SSF52047">
    <property type="entry name" value="RNI-like"/>
    <property type="match status" value="1"/>
</dbReference>
<evidence type="ECO:0000313" key="2">
    <source>
        <dbReference type="EMBL" id="KAG2308579.1"/>
    </source>
</evidence>
<evidence type="ECO:0000313" key="3">
    <source>
        <dbReference type="Proteomes" id="UP000886595"/>
    </source>
</evidence>
<name>A0A8X7VC40_BRACI</name>
<dbReference type="AlphaFoldDB" id="A0A8X7VC40"/>
<dbReference type="CDD" id="cd22160">
    <property type="entry name" value="F-box_AtFBL13-like"/>
    <property type="match status" value="1"/>
</dbReference>
<sequence length="513" mass="57789">MSAQRDSISSLPDEVLGKVLSLLPTNEAASTSVLSKRWRNLLPLVDSLDLSDVATGNPRGFSDFVDKTLLALLTNSSSIIKRFILRCEHKHDSSQVDTWIRTVLERRNILELRLESSCNHFIEAESFRSNTLVKLTLSSGFCLTGLPPPPGGLFFPNLKTLSLVLVGFRDCEVYGYLISGCPVLEELFLRYGPPSDFRWMPLRHNIAVLNPSVKRLTITYPSRCYREPPHIQVFRTPSLVYLDYSSYAAGLYHVDLSSLVEARLDLQKERLLYEDEDGNDSGWGEYDYDDDDGSGFDEDHNAIDDNCSYCGDEDDDSVSDEDHDIDEDEYGDGDGLHDVTNLVAGISNVKTLHLSSESLEVFHLYCKSMPVFHKLLTLSFESDKERGWQVVPLLLNNSPNLETLLIKGLVHRVTDICGDACVCIARKKMGEETCCLSTCQVKVLKVLGYGGTNRELNQMKHFFGNLEYLETVKVGVKAENRQEDNSVNKKYQRITNVLTKLPRASSNCQIHFF</sequence>
<dbReference type="PANTHER" id="PTHR31293">
    <property type="entry name" value="RNI-LIKE SUPERFAMILY PROTEIN"/>
    <property type="match status" value="1"/>
</dbReference>
<dbReference type="EMBL" id="JAAMPC010000006">
    <property type="protein sequence ID" value="KAG2308579.1"/>
    <property type="molecule type" value="Genomic_DNA"/>
</dbReference>
<dbReference type="InterPro" id="IPR053781">
    <property type="entry name" value="F-box_AtFBL13-like"/>
</dbReference>
<dbReference type="Pfam" id="PF24758">
    <property type="entry name" value="LRR_At5g56370"/>
    <property type="match status" value="1"/>
</dbReference>
<feature type="domain" description="F-box" evidence="1">
    <location>
        <begin position="5"/>
        <end position="42"/>
    </location>
</feature>
<comment type="caution">
    <text evidence="2">The sequence shown here is derived from an EMBL/GenBank/DDBJ whole genome shotgun (WGS) entry which is preliminary data.</text>
</comment>
<dbReference type="Pfam" id="PF00646">
    <property type="entry name" value="F-box"/>
    <property type="match status" value="1"/>
</dbReference>
<dbReference type="OrthoDB" id="612216at2759"/>
<organism evidence="2 3">
    <name type="scientific">Brassica carinata</name>
    <name type="common">Ethiopian mustard</name>
    <name type="synonym">Abyssinian cabbage</name>
    <dbReference type="NCBI Taxonomy" id="52824"/>
    <lineage>
        <taxon>Eukaryota</taxon>
        <taxon>Viridiplantae</taxon>
        <taxon>Streptophyta</taxon>
        <taxon>Embryophyta</taxon>
        <taxon>Tracheophyta</taxon>
        <taxon>Spermatophyta</taxon>
        <taxon>Magnoliopsida</taxon>
        <taxon>eudicotyledons</taxon>
        <taxon>Gunneridae</taxon>
        <taxon>Pentapetalae</taxon>
        <taxon>rosids</taxon>
        <taxon>malvids</taxon>
        <taxon>Brassicales</taxon>
        <taxon>Brassicaceae</taxon>
        <taxon>Brassiceae</taxon>
        <taxon>Brassica</taxon>
    </lineage>
</organism>
<dbReference type="SMART" id="SM00579">
    <property type="entry name" value="FBD"/>
    <property type="match status" value="1"/>
</dbReference>
<dbReference type="InterPro" id="IPR055411">
    <property type="entry name" value="LRR_FXL15/At3g58940/PEG3-like"/>
</dbReference>
<accession>A0A8X7VC40</accession>